<evidence type="ECO:0000256" key="3">
    <source>
        <dbReference type="ARBA" id="ARBA00022448"/>
    </source>
</evidence>
<dbReference type="Gene3D" id="1.20.1600.10">
    <property type="entry name" value="Outer membrane efflux proteins (OEP)"/>
    <property type="match status" value="1"/>
</dbReference>
<keyword evidence="4" id="KW-1134">Transmembrane beta strand</keyword>
<evidence type="ECO:0000256" key="7">
    <source>
        <dbReference type="ARBA" id="ARBA00023237"/>
    </source>
</evidence>
<feature type="chain" id="PRO_5003385958" evidence="8">
    <location>
        <begin position="23"/>
        <end position="438"/>
    </location>
</feature>
<dbReference type="GO" id="GO:1990281">
    <property type="term" value="C:efflux pump complex"/>
    <property type="evidence" value="ECO:0007669"/>
    <property type="project" value="TreeGrafter"/>
</dbReference>
<feature type="signal peptide" evidence="8">
    <location>
        <begin position="1"/>
        <end position="22"/>
    </location>
</feature>
<organism evidence="9 10">
    <name type="scientific">Vibrio scophthalmi LMG 19158</name>
    <dbReference type="NCBI Taxonomy" id="870967"/>
    <lineage>
        <taxon>Bacteria</taxon>
        <taxon>Pseudomonadati</taxon>
        <taxon>Pseudomonadota</taxon>
        <taxon>Gammaproteobacteria</taxon>
        <taxon>Vibrionales</taxon>
        <taxon>Vibrionaceae</taxon>
        <taxon>Vibrio</taxon>
    </lineage>
</organism>
<dbReference type="PANTHER" id="PTHR30026">
    <property type="entry name" value="OUTER MEMBRANE PROTEIN TOLC"/>
    <property type="match status" value="1"/>
</dbReference>
<dbReference type="InterPro" id="IPR003423">
    <property type="entry name" value="OMP_efflux"/>
</dbReference>
<evidence type="ECO:0000256" key="4">
    <source>
        <dbReference type="ARBA" id="ARBA00022452"/>
    </source>
</evidence>
<accession>F9RL80</accession>
<evidence type="ECO:0000256" key="2">
    <source>
        <dbReference type="ARBA" id="ARBA00007613"/>
    </source>
</evidence>
<dbReference type="AlphaFoldDB" id="F9RL80"/>
<evidence type="ECO:0000313" key="9">
    <source>
        <dbReference type="EMBL" id="EGU38884.1"/>
    </source>
</evidence>
<dbReference type="Proteomes" id="UP000004349">
    <property type="component" value="Unassembled WGS sequence"/>
</dbReference>
<proteinExistence type="inferred from homology"/>
<dbReference type="Pfam" id="PF02321">
    <property type="entry name" value="OEP"/>
    <property type="match status" value="2"/>
</dbReference>
<dbReference type="NCBIfam" id="TIGR01844">
    <property type="entry name" value="type_I_sec_TolC"/>
    <property type="match status" value="1"/>
</dbReference>
<dbReference type="GO" id="GO:0015288">
    <property type="term" value="F:porin activity"/>
    <property type="evidence" value="ECO:0007669"/>
    <property type="project" value="TreeGrafter"/>
</dbReference>
<gene>
    <name evidence="9" type="primary">tolC</name>
    <name evidence="9" type="ORF">VIS19158_04928</name>
</gene>
<keyword evidence="7" id="KW-0998">Cell outer membrane</keyword>
<dbReference type="eggNOG" id="COG1538">
    <property type="taxonomic scope" value="Bacteria"/>
</dbReference>
<keyword evidence="5" id="KW-0812">Transmembrane</keyword>
<dbReference type="InterPro" id="IPR010130">
    <property type="entry name" value="T1SS_OMP_TolC"/>
</dbReference>
<dbReference type="InterPro" id="IPR051906">
    <property type="entry name" value="TolC-like"/>
</dbReference>
<dbReference type="SUPFAM" id="SSF56954">
    <property type="entry name" value="Outer membrane efflux proteins (OEP)"/>
    <property type="match status" value="1"/>
</dbReference>
<reference evidence="9 10" key="1">
    <citation type="journal article" date="2012" name="Int. J. Syst. Evol. Microbiol.">
        <title>Vibrio caribbeanicus sp. nov., isolated from the marine sponge Scleritoderma cyanea.</title>
        <authorList>
            <person name="Hoffmann M."/>
            <person name="Monday S.R."/>
            <person name="Allard M.W."/>
            <person name="Strain E.A."/>
            <person name="Whittaker P."/>
            <person name="Naum M."/>
            <person name="McCarthy P.J."/>
            <person name="Lopez J.V."/>
            <person name="Fischer M."/>
            <person name="Brown E.W."/>
        </authorList>
    </citation>
    <scope>NUCLEOTIDE SEQUENCE [LARGE SCALE GENOMIC DNA]</scope>
    <source>
        <strain evidence="9 10">LMG 19158</strain>
    </source>
</reference>
<dbReference type="GO" id="GO:0009279">
    <property type="term" value="C:cell outer membrane"/>
    <property type="evidence" value="ECO:0007669"/>
    <property type="project" value="UniProtKB-SubCell"/>
</dbReference>
<evidence type="ECO:0000256" key="6">
    <source>
        <dbReference type="ARBA" id="ARBA00023136"/>
    </source>
</evidence>
<dbReference type="GO" id="GO:0015562">
    <property type="term" value="F:efflux transmembrane transporter activity"/>
    <property type="evidence" value="ECO:0007669"/>
    <property type="project" value="InterPro"/>
</dbReference>
<evidence type="ECO:0000256" key="8">
    <source>
        <dbReference type="SAM" id="SignalP"/>
    </source>
</evidence>
<evidence type="ECO:0000256" key="1">
    <source>
        <dbReference type="ARBA" id="ARBA00004442"/>
    </source>
</evidence>
<dbReference type="NCBIfam" id="NF007002">
    <property type="entry name" value="PRK09465.1"/>
    <property type="match status" value="1"/>
</dbReference>
<keyword evidence="3" id="KW-0813">Transport</keyword>
<protein>
    <submittedName>
        <fullName evidence="9">Outer membrane channel protein</fullName>
    </submittedName>
</protein>
<keyword evidence="8" id="KW-0732">Signal</keyword>
<evidence type="ECO:0000256" key="5">
    <source>
        <dbReference type="ARBA" id="ARBA00022692"/>
    </source>
</evidence>
<comment type="caution">
    <text evidence="9">The sequence shown here is derived from an EMBL/GenBank/DDBJ whole genome shotgun (WGS) entry which is preliminary data.</text>
</comment>
<dbReference type="PANTHER" id="PTHR30026:SF20">
    <property type="entry name" value="OUTER MEMBRANE PROTEIN TOLC"/>
    <property type="match status" value="1"/>
</dbReference>
<keyword evidence="6" id="KW-0472">Membrane</keyword>
<dbReference type="InterPro" id="IPR058622">
    <property type="entry name" value="TolC"/>
</dbReference>
<name>F9RL80_9VIBR</name>
<sequence>MKKLLPLIISAALGSLSTSAWADTLTDIYNQAKENDPTLLSSAAKRDAAFEAIEENRSTLLPQINLTAGYDLTRGDSDSDALTAGVNFSQELFKRSSWISLDTSEMSARQADAAYAASQQALILRVSQAYFDVLRAQDNLVFVQAEKAAVARQLEQTKQRFEVGLSAITDVHDAQAQYDSVLADEVLAQNSLVNSYEGLREITGQEHANLEVLDTKRFSASKTSTAINTLVEEAGQKNLSLLAARITQDIAKENISLASSGHLPSLTLDGGYNYKDISNTDFNPQFGRNSDGDEGNFNVGLNLVVPLYTGGNITSQTKQAEFAYVAASQDLEATYRTVVKDVRAFNNNISASIGALRAYEQTVISAESALEATEAGFDVGTRTIVDVLDSTRRLYDANKSLSNARYDYILSVLQLRQAVGTLSEQDILDVNAGLKPAK</sequence>
<dbReference type="RefSeq" id="WP_005594028.1">
    <property type="nucleotide sequence ID" value="NZ_AFWE01000073.1"/>
</dbReference>
<comment type="similarity">
    <text evidence="2">Belongs to the outer membrane factor (OMF) (TC 1.B.17) family.</text>
</comment>
<evidence type="ECO:0000313" key="10">
    <source>
        <dbReference type="Proteomes" id="UP000004349"/>
    </source>
</evidence>
<dbReference type="EMBL" id="AFWE01000073">
    <property type="protein sequence ID" value="EGU38884.1"/>
    <property type="molecule type" value="Genomic_DNA"/>
</dbReference>
<comment type="subcellular location">
    <subcellularLocation>
        <location evidence="1">Cell outer membrane</location>
    </subcellularLocation>
</comment>